<dbReference type="PANTHER" id="PTHR12682">
    <property type="entry name" value="ARCHEASE"/>
    <property type="match status" value="1"/>
</dbReference>
<evidence type="ECO:0000256" key="3">
    <source>
        <dbReference type="ARBA" id="ARBA00022723"/>
    </source>
</evidence>
<dbReference type="GO" id="GO:0008033">
    <property type="term" value="P:tRNA processing"/>
    <property type="evidence" value="ECO:0007669"/>
    <property type="project" value="UniProtKB-KW"/>
</dbReference>
<comment type="caution">
    <text evidence="6">The sequence shown here is derived from an EMBL/GenBank/DDBJ whole genome shotgun (WGS) entry which is preliminary data.</text>
</comment>
<evidence type="ECO:0000313" key="7">
    <source>
        <dbReference type="Proteomes" id="UP000280434"/>
    </source>
</evidence>
<keyword evidence="3" id="KW-0479">Metal-binding</keyword>
<gene>
    <name evidence="6" type="ORF">D7S89_16705</name>
</gene>
<evidence type="ECO:0000256" key="4">
    <source>
        <dbReference type="ARBA" id="ARBA00022837"/>
    </source>
</evidence>
<dbReference type="Gene3D" id="3.55.10.10">
    <property type="entry name" value="Archease domain"/>
    <property type="match status" value="1"/>
</dbReference>
<evidence type="ECO:0000259" key="5">
    <source>
        <dbReference type="Pfam" id="PF01951"/>
    </source>
</evidence>
<protein>
    <submittedName>
        <fullName evidence="6">Archease</fullName>
    </submittedName>
</protein>
<organism evidence="6 7">
    <name type="scientific">Trinickia fusca</name>
    <dbReference type="NCBI Taxonomy" id="2419777"/>
    <lineage>
        <taxon>Bacteria</taxon>
        <taxon>Pseudomonadati</taxon>
        <taxon>Pseudomonadota</taxon>
        <taxon>Betaproteobacteria</taxon>
        <taxon>Burkholderiales</taxon>
        <taxon>Burkholderiaceae</taxon>
        <taxon>Trinickia</taxon>
    </lineage>
</organism>
<keyword evidence="7" id="KW-1185">Reference proteome</keyword>
<dbReference type="AlphaFoldDB" id="A0A494X998"/>
<dbReference type="PANTHER" id="PTHR12682:SF11">
    <property type="entry name" value="PROTEIN ARCHEASE"/>
    <property type="match status" value="1"/>
</dbReference>
<feature type="domain" description="Archease" evidence="5">
    <location>
        <begin position="5"/>
        <end position="139"/>
    </location>
</feature>
<evidence type="ECO:0000256" key="2">
    <source>
        <dbReference type="ARBA" id="ARBA00022694"/>
    </source>
</evidence>
<dbReference type="InterPro" id="IPR002804">
    <property type="entry name" value="Archease"/>
</dbReference>
<proteinExistence type="inferred from homology"/>
<evidence type="ECO:0000313" key="6">
    <source>
        <dbReference type="EMBL" id="RKP47030.1"/>
    </source>
</evidence>
<dbReference type="Pfam" id="PF01951">
    <property type="entry name" value="Archease"/>
    <property type="match status" value="1"/>
</dbReference>
<dbReference type="InterPro" id="IPR036820">
    <property type="entry name" value="Archease_dom_sf"/>
</dbReference>
<name>A0A494X998_9BURK</name>
<dbReference type="RefSeq" id="WP_121279029.1">
    <property type="nucleotide sequence ID" value="NZ_RBZV01000006.1"/>
</dbReference>
<dbReference type="InterPro" id="IPR023572">
    <property type="entry name" value="Archease_dom"/>
</dbReference>
<dbReference type="OrthoDB" id="9788587at2"/>
<evidence type="ECO:0000256" key="1">
    <source>
        <dbReference type="ARBA" id="ARBA00007963"/>
    </source>
</evidence>
<dbReference type="Proteomes" id="UP000280434">
    <property type="component" value="Unassembled WGS sequence"/>
</dbReference>
<reference evidence="6 7" key="1">
    <citation type="submission" date="2018-10" db="EMBL/GenBank/DDBJ databases">
        <title>Paraburkholderia sp. 7MK8-2, isolated from soil.</title>
        <authorList>
            <person name="Gao Z.-H."/>
            <person name="Qiu L.-H."/>
        </authorList>
    </citation>
    <scope>NUCLEOTIDE SEQUENCE [LARGE SCALE GENOMIC DNA]</scope>
    <source>
        <strain evidence="6 7">7MK8-2</strain>
    </source>
</reference>
<dbReference type="SUPFAM" id="SSF69819">
    <property type="entry name" value="MTH1598-like"/>
    <property type="match status" value="1"/>
</dbReference>
<keyword evidence="4" id="KW-0106">Calcium</keyword>
<accession>A0A494X998</accession>
<dbReference type="EMBL" id="RBZV01000006">
    <property type="protein sequence ID" value="RKP47030.1"/>
    <property type="molecule type" value="Genomic_DNA"/>
</dbReference>
<comment type="similarity">
    <text evidence="1">Belongs to the archease family.</text>
</comment>
<keyword evidence="2" id="KW-0819">tRNA processing</keyword>
<dbReference type="GO" id="GO:0046872">
    <property type="term" value="F:metal ion binding"/>
    <property type="evidence" value="ECO:0007669"/>
    <property type="project" value="UniProtKB-KW"/>
</dbReference>
<sequence>MAAHWEHFHHDADIGVRGLGATLDEAYAQAALALTAIVTDPALVRPMQSVGIACHAPDRELLLVDWLNAVTYEMAVRHVVFSRFDVALKPQGLTAHAFGEALDRARHHPAVEPKGATYTELIVRSQSDGTWLAQCVIDV</sequence>